<feature type="compositionally biased region" description="Polar residues" evidence="1">
    <location>
        <begin position="1"/>
        <end position="14"/>
    </location>
</feature>
<dbReference type="EMBL" id="JAUJYN010000004">
    <property type="protein sequence ID" value="KAK1274370.1"/>
    <property type="molecule type" value="Genomic_DNA"/>
</dbReference>
<feature type="compositionally biased region" description="Polar residues" evidence="1">
    <location>
        <begin position="34"/>
        <end position="48"/>
    </location>
</feature>
<sequence length="181" mass="19912">MSNAQAAAGFSSSRPYEFGHGDVHLNPQAPHPNQHLQSGNASFTSRSYHSVPPQTPANSFPYTKPMVQQHVPQPYHSYSLQSHPTGRRQYGTDEQWRPHAPNDFSPDSQHGWMGASGAPPCSGTPFIQDGYYRSNAERPSSNSVAYQLPLHASGASVPRPGVNQMFPYRPDISALNCWRPA</sequence>
<name>A0AAV9BD45_ACOGR</name>
<evidence type="ECO:0000256" key="1">
    <source>
        <dbReference type="SAM" id="MobiDB-lite"/>
    </source>
</evidence>
<dbReference type="Proteomes" id="UP001179952">
    <property type="component" value="Unassembled WGS sequence"/>
</dbReference>
<protein>
    <submittedName>
        <fullName evidence="2">Uncharacterized protein</fullName>
    </submittedName>
</protein>
<comment type="caution">
    <text evidence="2">The sequence shown here is derived from an EMBL/GenBank/DDBJ whole genome shotgun (WGS) entry which is preliminary data.</text>
</comment>
<organism evidence="2 3">
    <name type="scientific">Acorus gramineus</name>
    <name type="common">Dwarf sweet flag</name>
    <dbReference type="NCBI Taxonomy" id="55184"/>
    <lineage>
        <taxon>Eukaryota</taxon>
        <taxon>Viridiplantae</taxon>
        <taxon>Streptophyta</taxon>
        <taxon>Embryophyta</taxon>
        <taxon>Tracheophyta</taxon>
        <taxon>Spermatophyta</taxon>
        <taxon>Magnoliopsida</taxon>
        <taxon>Liliopsida</taxon>
        <taxon>Acoraceae</taxon>
        <taxon>Acorus</taxon>
    </lineage>
</organism>
<reference evidence="2" key="1">
    <citation type="journal article" date="2023" name="Nat. Commun.">
        <title>Diploid and tetraploid genomes of Acorus and the evolution of monocots.</title>
        <authorList>
            <person name="Ma L."/>
            <person name="Liu K.W."/>
            <person name="Li Z."/>
            <person name="Hsiao Y.Y."/>
            <person name="Qi Y."/>
            <person name="Fu T."/>
            <person name="Tang G.D."/>
            <person name="Zhang D."/>
            <person name="Sun W.H."/>
            <person name="Liu D.K."/>
            <person name="Li Y."/>
            <person name="Chen G.Z."/>
            <person name="Liu X.D."/>
            <person name="Liao X.Y."/>
            <person name="Jiang Y.T."/>
            <person name="Yu X."/>
            <person name="Hao Y."/>
            <person name="Huang J."/>
            <person name="Zhao X.W."/>
            <person name="Ke S."/>
            <person name="Chen Y.Y."/>
            <person name="Wu W.L."/>
            <person name="Hsu J.L."/>
            <person name="Lin Y.F."/>
            <person name="Huang M.D."/>
            <person name="Li C.Y."/>
            <person name="Huang L."/>
            <person name="Wang Z.W."/>
            <person name="Zhao X."/>
            <person name="Zhong W.Y."/>
            <person name="Peng D.H."/>
            <person name="Ahmad S."/>
            <person name="Lan S."/>
            <person name="Zhang J.S."/>
            <person name="Tsai W.C."/>
            <person name="Van de Peer Y."/>
            <person name="Liu Z.J."/>
        </authorList>
    </citation>
    <scope>NUCLEOTIDE SEQUENCE</scope>
    <source>
        <strain evidence="2">SCP</strain>
    </source>
</reference>
<feature type="region of interest" description="Disordered" evidence="1">
    <location>
        <begin position="1"/>
        <end position="64"/>
    </location>
</feature>
<dbReference type="AlphaFoldDB" id="A0AAV9BD45"/>
<accession>A0AAV9BD45</accession>
<proteinExistence type="predicted"/>
<keyword evidence="3" id="KW-1185">Reference proteome</keyword>
<gene>
    <name evidence="2" type="ORF">QJS04_geneDACA019172</name>
</gene>
<evidence type="ECO:0000313" key="2">
    <source>
        <dbReference type="EMBL" id="KAK1274370.1"/>
    </source>
</evidence>
<feature type="region of interest" description="Disordered" evidence="1">
    <location>
        <begin position="78"/>
        <end position="102"/>
    </location>
</feature>
<reference evidence="2" key="2">
    <citation type="submission" date="2023-06" db="EMBL/GenBank/DDBJ databases">
        <authorList>
            <person name="Ma L."/>
            <person name="Liu K.-W."/>
            <person name="Li Z."/>
            <person name="Hsiao Y.-Y."/>
            <person name="Qi Y."/>
            <person name="Fu T."/>
            <person name="Tang G."/>
            <person name="Zhang D."/>
            <person name="Sun W.-H."/>
            <person name="Liu D.-K."/>
            <person name="Li Y."/>
            <person name="Chen G.-Z."/>
            <person name="Liu X.-D."/>
            <person name="Liao X.-Y."/>
            <person name="Jiang Y.-T."/>
            <person name="Yu X."/>
            <person name="Hao Y."/>
            <person name="Huang J."/>
            <person name="Zhao X.-W."/>
            <person name="Ke S."/>
            <person name="Chen Y.-Y."/>
            <person name="Wu W.-L."/>
            <person name="Hsu J.-L."/>
            <person name="Lin Y.-F."/>
            <person name="Huang M.-D."/>
            <person name="Li C.-Y."/>
            <person name="Huang L."/>
            <person name="Wang Z.-W."/>
            <person name="Zhao X."/>
            <person name="Zhong W.-Y."/>
            <person name="Peng D.-H."/>
            <person name="Ahmad S."/>
            <person name="Lan S."/>
            <person name="Zhang J.-S."/>
            <person name="Tsai W.-C."/>
            <person name="Van De Peer Y."/>
            <person name="Liu Z.-J."/>
        </authorList>
    </citation>
    <scope>NUCLEOTIDE SEQUENCE</scope>
    <source>
        <strain evidence="2">SCP</strain>
        <tissue evidence="2">Leaves</tissue>
    </source>
</reference>
<evidence type="ECO:0000313" key="3">
    <source>
        <dbReference type="Proteomes" id="UP001179952"/>
    </source>
</evidence>